<organism evidence="1 2">
    <name type="scientific">Leishmania shawi</name>
    <dbReference type="NCBI Taxonomy" id="5680"/>
    <lineage>
        <taxon>Eukaryota</taxon>
        <taxon>Discoba</taxon>
        <taxon>Euglenozoa</taxon>
        <taxon>Kinetoplastea</taxon>
        <taxon>Metakinetoplastina</taxon>
        <taxon>Trypanosomatida</taxon>
        <taxon>Trypanosomatidae</taxon>
        <taxon>Leishmaniinae</taxon>
        <taxon>Leishmania</taxon>
        <taxon>Leishmania guyanensis species complex</taxon>
    </lineage>
</organism>
<dbReference type="EMBL" id="JBAMZM010000012">
    <property type="protein sequence ID" value="KAL0510681.1"/>
    <property type="molecule type" value="Genomic_DNA"/>
</dbReference>
<gene>
    <name evidence="1" type="ORF">Q4I29_001774</name>
</gene>
<keyword evidence="2" id="KW-1185">Reference proteome</keyword>
<reference evidence="1 2" key="1">
    <citation type="submission" date="2024-02" db="EMBL/GenBank/DDBJ databases">
        <title>FIRST GENOME SEQUENCES OF Leishmania (Viannia) shawi, Leishmania (Viannia) lindenbergi AND Leishmania (Viannia) utingensis.</title>
        <authorList>
            <person name="Resadore F."/>
            <person name="Custodio M.G.F."/>
            <person name="Boite M.C."/>
            <person name="Cupolillo E."/>
            <person name="Ferreira G.E.M."/>
        </authorList>
    </citation>
    <scope>NUCLEOTIDE SEQUENCE [LARGE SCALE GENOMIC DNA]</scope>
    <source>
        <strain evidence="1 2">MCEB/BR/1984/M8408</strain>
    </source>
</reference>
<evidence type="ECO:0000313" key="1">
    <source>
        <dbReference type="EMBL" id="KAL0510681.1"/>
    </source>
</evidence>
<protein>
    <submittedName>
        <fullName evidence="1">Uncharacterized protein</fullName>
    </submittedName>
</protein>
<sequence length="12" mass="1463">VTLYMKPRTWAP</sequence>
<feature type="non-terminal residue" evidence="1">
    <location>
        <position position="1"/>
    </location>
</feature>
<proteinExistence type="predicted"/>
<comment type="caution">
    <text evidence="1">The sequence shown here is derived from an EMBL/GenBank/DDBJ whole genome shotgun (WGS) entry which is preliminary data.</text>
</comment>
<name>A0ABR3EDU4_9TRYP</name>
<evidence type="ECO:0000313" key="2">
    <source>
        <dbReference type="Proteomes" id="UP001443563"/>
    </source>
</evidence>
<accession>A0ABR3EDU4</accession>
<dbReference type="Proteomes" id="UP001443563">
    <property type="component" value="Unassembled WGS sequence"/>
</dbReference>